<dbReference type="EMBL" id="SJPT01000013">
    <property type="protein sequence ID" value="TWU17325.1"/>
    <property type="molecule type" value="Genomic_DNA"/>
</dbReference>
<dbReference type="Pfam" id="PF13559">
    <property type="entry name" value="DUF4129"/>
    <property type="match status" value="1"/>
</dbReference>
<feature type="transmembrane region" description="Helical" evidence="2">
    <location>
        <begin position="20"/>
        <end position="37"/>
    </location>
</feature>
<dbReference type="SMART" id="SM00460">
    <property type="entry name" value="TGc"/>
    <property type="match status" value="1"/>
</dbReference>
<dbReference type="OrthoDB" id="9804872at2"/>
<keyword evidence="5" id="KW-1185">Reference proteome</keyword>
<evidence type="ECO:0000256" key="2">
    <source>
        <dbReference type="SAM" id="Phobius"/>
    </source>
</evidence>
<keyword evidence="4" id="KW-0808">Transferase</keyword>
<dbReference type="Gene3D" id="3.10.620.30">
    <property type="match status" value="1"/>
</dbReference>
<dbReference type="InterPro" id="IPR021878">
    <property type="entry name" value="TgpA_N"/>
</dbReference>
<evidence type="ECO:0000259" key="3">
    <source>
        <dbReference type="SMART" id="SM00460"/>
    </source>
</evidence>
<dbReference type="SUPFAM" id="SSF54001">
    <property type="entry name" value="Cysteine proteinases"/>
    <property type="match status" value="1"/>
</dbReference>
<dbReference type="InterPro" id="IPR038765">
    <property type="entry name" value="Papain-like_cys_pep_sf"/>
</dbReference>
<dbReference type="PANTHER" id="PTHR42736:SF1">
    <property type="entry name" value="PROTEIN-GLUTAMINE GAMMA-GLUTAMYLTRANSFERASE"/>
    <property type="match status" value="1"/>
</dbReference>
<keyword evidence="4" id="KW-0012">Acyltransferase</keyword>
<protein>
    <submittedName>
        <fullName evidence="4">Protein-glutamine gamma-glutamyltransferase</fullName>
        <ecNumber evidence="4">2.3.2.13</ecNumber>
    </submittedName>
</protein>
<feature type="domain" description="Transglutaminase-like" evidence="3">
    <location>
        <begin position="537"/>
        <end position="622"/>
    </location>
</feature>
<dbReference type="InterPro" id="IPR052901">
    <property type="entry name" value="Bact_TGase-like"/>
</dbReference>
<accession>A0A5C6BZG1</accession>
<gene>
    <name evidence="4" type="primary">tgpA_2</name>
    <name evidence="4" type="ORF">Pla52o_53310</name>
</gene>
<dbReference type="Pfam" id="PF11992">
    <property type="entry name" value="TgpA_N"/>
    <property type="match status" value="1"/>
</dbReference>
<keyword evidence="2" id="KW-0812">Transmembrane</keyword>
<feature type="transmembrane region" description="Helical" evidence="2">
    <location>
        <begin position="133"/>
        <end position="151"/>
    </location>
</feature>
<comment type="caution">
    <text evidence="4">The sequence shown here is derived from an EMBL/GenBank/DDBJ whole genome shotgun (WGS) entry which is preliminary data.</text>
</comment>
<dbReference type="Proteomes" id="UP000316304">
    <property type="component" value="Unassembled WGS sequence"/>
</dbReference>
<feature type="transmembrane region" description="Helical" evidence="2">
    <location>
        <begin position="706"/>
        <end position="727"/>
    </location>
</feature>
<proteinExistence type="predicted"/>
<keyword evidence="2" id="KW-0472">Membrane</keyword>
<dbReference type="InterPro" id="IPR002931">
    <property type="entry name" value="Transglutaminase-like"/>
</dbReference>
<dbReference type="Pfam" id="PF01841">
    <property type="entry name" value="Transglut_core"/>
    <property type="match status" value="1"/>
</dbReference>
<evidence type="ECO:0000313" key="5">
    <source>
        <dbReference type="Proteomes" id="UP000316304"/>
    </source>
</evidence>
<feature type="transmembrane region" description="Helical" evidence="2">
    <location>
        <begin position="43"/>
        <end position="63"/>
    </location>
</feature>
<evidence type="ECO:0000256" key="1">
    <source>
        <dbReference type="SAM" id="MobiDB-lite"/>
    </source>
</evidence>
<sequence length="868" mass="96233">MSTIIAPVSKGAEARVDGRVKLFFAILSCLGGMVLASNAETETFALVAIFFSVFGYLFVDWLALFSLPAALAYMAMIASAVYCVSDFIVIDPSSRFWITLDLYRSGDRHLVAVSELLVLVQAILMLQRKTRRVCEQLCVFCLLELIVAAVFNNALSFGILMVPIGLVAAYALALLSGVEPGEGGTEISGMSTSLGGVESWPTQHVAADSVDAAPVTQRGMLPTILWSMIPAVLMIGGTFFYAIPRTTESARMNNEGNALVGFDDVVRLKQFGQMQQNTEVALRVWMTERATEKPYQAINGIYLRGRVLEHYHSHDDKGEATADWSSLPGSTIHDSQRLPLEYFPQRSNDRNFYDAVHVDIDCKAMRSDSLFAIAPYFRTNRQSDVVHRYDRWTIGRRDRAEWEHPPIRYAFGTHAFRDGYQSEWIARSAATEPVSESELAELKNRRYESQRRGLGLDSSDRFRRGYRNRLLRFNEKRMPTVKLLADAIASSMPEHESGPVAIAQRFVEFLSIEGGFEYTLNLNAESSGTVDPIEKFVATDRRGHCQYFASALAMMLRSQGIPARLVVGYHTDDFNELGHYYVARQSHAHAWVEALIDERDIHQVVYGQPKSEEYWLRLDATPGGSNSEGNTQGVNSVIDLAETLWKGYVVDLNTSKASTSGKTKTAMSPIIESRNVLTMVLKGVIDQIQAGQLGGGTLSLRNGFSWPAALFGVILTLGLFGSVRGVSAIRWRARLPRPPQPSRPSLAFYAEALDCLLQCGIRRQPAQTPYEFADVADAELNRFADQTAPNASSDASSPIRLLTDTFYRLRFGKKTASSSTDADVEPQMIEQSLAALKTQVQARLTRPASDKYSNDSSINANATRENAL</sequence>
<dbReference type="InterPro" id="IPR025403">
    <property type="entry name" value="TgpA-like_C"/>
</dbReference>
<feature type="transmembrane region" description="Helical" evidence="2">
    <location>
        <begin position="70"/>
        <end position="90"/>
    </location>
</feature>
<feature type="compositionally biased region" description="Polar residues" evidence="1">
    <location>
        <begin position="854"/>
        <end position="868"/>
    </location>
</feature>
<dbReference type="PANTHER" id="PTHR42736">
    <property type="entry name" value="PROTEIN-GLUTAMINE GAMMA-GLUTAMYLTRANSFERASE"/>
    <property type="match status" value="1"/>
</dbReference>
<name>A0A5C6BZG1_9BACT</name>
<dbReference type="EC" id="2.3.2.13" evidence="4"/>
<feature type="transmembrane region" description="Helical" evidence="2">
    <location>
        <begin position="110"/>
        <end position="126"/>
    </location>
</feature>
<organism evidence="4 5">
    <name type="scientific">Novipirellula galeiformis</name>
    <dbReference type="NCBI Taxonomy" id="2528004"/>
    <lineage>
        <taxon>Bacteria</taxon>
        <taxon>Pseudomonadati</taxon>
        <taxon>Planctomycetota</taxon>
        <taxon>Planctomycetia</taxon>
        <taxon>Pirellulales</taxon>
        <taxon>Pirellulaceae</taxon>
        <taxon>Novipirellula</taxon>
    </lineage>
</organism>
<reference evidence="4 5" key="1">
    <citation type="submission" date="2019-02" db="EMBL/GenBank/DDBJ databases">
        <title>Deep-cultivation of Planctomycetes and their phenomic and genomic characterization uncovers novel biology.</title>
        <authorList>
            <person name="Wiegand S."/>
            <person name="Jogler M."/>
            <person name="Boedeker C."/>
            <person name="Pinto D."/>
            <person name="Vollmers J."/>
            <person name="Rivas-Marin E."/>
            <person name="Kohn T."/>
            <person name="Peeters S.H."/>
            <person name="Heuer A."/>
            <person name="Rast P."/>
            <person name="Oberbeckmann S."/>
            <person name="Bunk B."/>
            <person name="Jeske O."/>
            <person name="Meyerdierks A."/>
            <person name="Storesund J.E."/>
            <person name="Kallscheuer N."/>
            <person name="Luecker S."/>
            <person name="Lage O.M."/>
            <person name="Pohl T."/>
            <person name="Merkel B.J."/>
            <person name="Hornburger P."/>
            <person name="Mueller R.-W."/>
            <person name="Bruemmer F."/>
            <person name="Labrenz M."/>
            <person name="Spormann A.M."/>
            <person name="Op Den Camp H."/>
            <person name="Overmann J."/>
            <person name="Amann R."/>
            <person name="Jetten M.S.M."/>
            <person name="Mascher T."/>
            <person name="Medema M.H."/>
            <person name="Devos D.P."/>
            <person name="Kaster A.-K."/>
            <person name="Ovreas L."/>
            <person name="Rohde M."/>
            <person name="Galperin M.Y."/>
            <person name="Jogler C."/>
        </authorList>
    </citation>
    <scope>NUCLEOTIDE SEQUENCE [LARGE SCALE GENOMIC DNA]</scope>
    <source>
        <strain evidence="4 5">Pla52o</strain>
    </source>
</reference>
<feature type="region of interest" description="Disordered" evidence="1">
    <location>
        <begin position="844"/>
        <end position="868"/>
    </location>
</feature>
<evidence type="ECO:0000313" key="4">
    <source>
        <dbReference type="EMBL" id="TWU17325.1"/>
    </source>
</evidence>
<dbReference type="AlphaFoldDB" id="A0A5C6BZG1"/>
<keyword evidence="2" id="KW-1133">Transmembrane helix</keyword>
<dbReference type="GO" id="GO:0003810">
    <property type="term" value="F:protein-glutamine gamma-glutamyltransferase activity"/>
    <property type="evidence" value="ECO:0007669"/>
    <property type="project" value="UniProtKB-EC"/>
</dbReference>
<feature type="transmembrane region" description="Helical" evidence="2">
    <location>
        <begin position="157"/>
        <end position="178"/>
    </location>
</feature>
<feature type="transmembrane region" description="Helical" evidence="2">
    <location>
        <begin position="224"/>
        <end position="243"/>
    </location>
</feature>